<feature type="domain" description="DNA-directed DNA polymerase family A palm" evidence="3">
    <location>
        <begin position="377"/>
        <end position="630"/>
    </location>
</feature>
<dbReference type="InterPro" id="IPR002298">
    <property type="entry name" value="DNA_polymerase_A"/>
</dbReference>
<dbReference type="SMART" id="SM00482">
    <property type="entry name" value="POLAc"/>
    <property type="match status" value="1"/>
</dbReference>
<proteinExistence type="predicted"/>
<keyword evidence="4" id="KW-0540">Nuclease</keyword>
<accession>A0A6J7WAB1</accession>
<dbReference type="InterPro" id="IPR043502">
    <property type="entry name" value="DNA/RNA_pol_sf"/>
</dbReference>
<keyword evidence="1" id="KW-0235">DNA replication</keyword>
<evidence type="ECO:0000259" key="3">
    <source>
        <dbReference type="SMART" id="SM00482"/>
    </source>
</evidence>
<reference evidence="4" key="1">
    <citation type="submission" date="2020-05" db="EMBL/GenBank/DDBJ databases">
        <authorList>
            <person name="Chiriac C."/>
            <person name="Salcher M."/>
            <person name="Ghai R."/>
            <person name="Kavagutti S V."/>
        </authorList>
    </citation>
    <scope>NUCLEOTIDE SEQUENCE</scope>
</reference>
<dbReference type="PANTHER" id="PTHR10133:SF27">
    <property type="entry name" value="DNA POLYMERASE NU"/>
    <property type="match status" value="1"/>
</dbReference>
<dbReference type="GO" id="GO:0003677">
    <property type="term" value="F:DNA binding"/>
    <property type="evidence" value="ECO:0007669"/>
    <property type="project" value="InterPro"/>
</dbReference>
<keyword evidence="4" id="KW-0269">Exonuclease</keyword>
<dbReference type="InterPro" id="IPR001098">
    <property type="entry name" value="DNA-dir_DNA_pol_A_palm_dom"/>
</dbReference>
<evidence type="ECO:0000256" key="1">
    <source>
        <dbReference type="ARBA" id="ARBA00022705"/>
    </source>
</evidence>
<organism evidence="4">
    <name type="scientific">uncultured Caudovirales phage</name>
    <dbReference type="NCBI Taxonomy" id="2100421"/>
    <lineage>
        <taxon>Viruses</taxon>
        <taxon>Duplodnaviria</taxon>
        <taxon>Heunggongvirae</taxon>
        <taxon>Uroviricota</taxon>
        <taxon>Caudoviricetes</taxon>
        <taxon>Peduoviridae</taxon>
        <taxon>Maltschvirus</taxon>
        <taxon>Maltschvirus maltsch</taxon>
    </lineage>
</organism>
<dbReference type="Gene3D" id="1.10.150.20">
    <property type="entry name" value="5' to 3' exonuclease, C-terminal subdomain"/>
    <property type="match status" value="1"/>
</dbReference>
<keyword evidence="2" id="KW-1194">Viral DNA replication</keyword>
<evidence type="ECO:0000256" key="2">
    <source>
        <dbReference type="ARBA" id="ARBA00023109"/>
    </source>
</evidence>
<gene>
    <name evidence="4" type="ORF">UFOVP158_40</name>
</gene>
<dbReference type="EMBL" id="LR798207">
    <property type="protein sequence ID" value="CAB5178819.1"/>
    <property type="molecule type" value="Genomic_DNA"/>
</dbReference>
<dbReference type="SUPFAM" id="SSF56672">
    <property type="entry name" value="DNA/RNA polymerases"/>
    <property type="match status" value="1"/>
</dbReference>
<evidence type="ECO:0000313" key="4">
    <source>
        <dbReference type="EMBL" id="CAB5178819.1"/>
    </source>
</evidence>
<dbReference type="GO" id="GO:0006261">
    <property type="term" value="P:DNA-templated DNA replication"/>
    <property type="evidence" value="ECO:0007669"/>
    <property type="project" value="InterPro"/>
</dbReference>
<name>A0A6J7WAB1_9CAUD</name>
<protein>
    <submittedName>
        <fullName evidence="4">Bifunctional 3'-5' exonuclease/DNA polymerase</fullName>
    </submittedName>
</protein>
<dbReference type="GO" id="GO:0004527">
    <property type="term" value="F:exonuclease activity"/>
    <property type="evidence" value="ECO:0007669"/>
    <property type="project" value="UniProtKB-KW"/>
</dbReference>
<dbReference type="Pfam" id="PF00476">
    <property type="entry name" value="DNA_pol_A"/>
    <property type="match status" value="1"/>
</dbReference>
<dbReference type="PANTHER" id="PTHR10133">
    <property type="entry name" value="DNA POLYMERASE I"/>
    <property type="match status" value="1"/>
</dbReference>
<sequence>MELHVDFETYSAVDLPKRGVDVYAKDATTGVHCIAYSFGEDYPVKVVFGDGLLSGGEEIAPVLEHVAAGGIVVAHNAAFELAIWNHVCTKKYGWPELRTENTRCTMAQAYALALPGSLEKLAPALGLELQKDMRGRRVMLKLSHVDDVGLPLAYADAPDDFEALYSYCANDVAVEMACDARMLKLSAAEQSLWVLDQKINNRGIPIDIATVNKSLLLIDAEQKRLDKAMVRATGGDVPSARSVAALAKWVASCGVAVDGLAKADILMLLDSDLPEDVRLALEIRQEAAKSSTAKLKAMHAFSSADGRVRGALQYHGATTGRWAGRSIQIQNFPRPRTHDASSDEAQEKCISEIVTLLAEGRHDEVDMQYGPPLSAVADAMRGMIKAPEGSRLVVVDYNSIEARVLAWLAGQEDILEVFKSGKDVYCHAAAGIYKREVTKKDKLERQIGKTCVLALGYAGGVGAFQNMARTYGVKVSDDEAEQIKKDWRDANPSIVSYWYALEEASLSAVRHPGEKFYAGADGRQVCFRKCGSALYCRLPSGRVLAYQYPEIRSKKMPWGSLKDTLYFKAVDGVTKQWAECDTYGGSLSENITQAVARDVMVTGLRNLEAAWYKVIFHVHDEIVAEMRYGKGSVEEMVSLMCKLDDWATGLPISAEGFEDERYRK</sequence>
<dbReference type="GO" id="GO:0039693">
    <property type="term" value="P:viral DNA genome replication"/>
    <property type="evidence" value="ECO:0007669"/>
    <property type="project" value="UniProtKB-KW"/>
</dbReference>
<keyword evidence="4" id="KW-0378">Hydrolase</keyword>
<dbReference type="GO" id="GO:0003887">
    <property type="term" value="F:DNA-directed DNA polymerase activity"/>
    <property type="evidence" value="ECO:0007669"/>
    <property type="project" value="InterPro"/>
</dbReference>
<dbReference type="GO" id="GO:0006302">
    <property type="term" value="P:double-strand break repair"/>
    <property type="evidence" value="ECO:0007669"/>
    <property type="project" value="TreeGrafter"/>
</dbReference>